<comment type="caution">
    <text evidence="1">The sequence shown here is derived from an EMBL/GenBank/DDBJ whole genome shotgun (WGS) entry which is preliminary data.</text>
</comment>
<proteinExistence type="predicted"/>
<dbReference type="RefSeq" id="WP_271335336.1">
    <property type="nucleotide sequence ID" value="NZ_JAMZNK010000009.1"/>
</dbReference>
<organism evidence="1 2">
    <name type="scientific">Flavobacterium azizsancarii</name>
    <dbReference type="NCBI Taxonomy" id="2961580"/>
    <lineage>
        <taxon>Bacteria</taxon>
        <taxon>Pseudomonadati</taxon>
        <taxon>Bacteroidota</taxon>
        <taxon>Flavobacteriia</taxon>
        <taxon>Flavobacteriales</taxon>
        <taxon>Flavobacteriaceae</taxon>
        <taxon>Flavobacterium</taxon>
    </lineage>
</organism>
<protein>
    <submittedName>
        <fullName evidence="1">Uncharacterized protein</fullName>
    </submittedName>
</protein>
<dbReference type="EMBL" id="JAMZNK010000009">
    <property type="protein sequence ID" value="MDA6069532.1"/>
    <property type="molecule type" value="Genomic_DNA"/>
</dbReference>
<sequence>MMHFDPDEKMLAEIVFNNLYCFAASKENKKVTFREMLYSKELLGELESLKINKTEDLIHTDLMQAPIYMNFNSKLFINFYTRAVSMKIS</sequence>
<name>A0ABT4WAH0_9FLAO</name>
<keyword evidence="2" id="KW-1185">Reference proteome</keyword>
<evidence type="ECO:0000313" key="2">
    <source>
        <dbReference type="Proteomes" id="UP001212170"/>
    </source>
</evidence>
<accession>A0ABT4WAH0</accession>
<gene>
    <name evidence="1" type="ORF">NJT12_07870</name>
</gene>
<reference evidence="1 2" key="1">
    <citation type="journal article" date="2023" name="Chemosphere">
        <title>Whole genome analysis of Flavobacterium aziz-sancarii sp. nov., isolated from Ardley Island (Antarctica), revealed a rich resistome and bioremediation potential.</title>
        <authorList>
            <person name="Otur C."/>
            <person name="Okay S."/>
            <person name="Kurt-Kizildogan A."/>
        </authorList>
    </citation>
    <scope>NUCLEOTIDE SEQUENCE [LARGE SCALE GENOMIC DNA]</scope>
    <source>
        <strain evidence="1 2">AC</strain>
    </source>
</reference>
<dbReference type="Proteomes" id="UP001212170">
    <property type="component" value="Unassembled WGS sequence"/>
</dbReference>
<evidence type="ECO:0000313" key="1">
    <source>
        <dbReference type="EMBL" id="MDA6069532.1"/>
    </source>
</evidence>